<feature type="region of interest" description="Disordered" evidence="9">
    <location>
        <begin position="146"/>
        <end position="209"/>
    </location>
</feature>
<protein>
    <submittedName>
        <fullName evidence="13">Mannose-6-phosphate receptor binding domain-containing protein</fullName>
    </submittedName>
</protein>
<evidence type="ECO:0000256" key="2">
    <source>
        <dbReference type="ARBA" id="ARBA00022448"/>
    </source>
</evidence>
<evidence type="ECO:0000256" key="4">
    <source>
        <dbReference type="ARBA" id="ARBA00022729"/>
    </source>
</evidence>
<evidence type="ECO:0000313" key="14">
    <source>
        <dbReference type="Proteomes" id="UP001175000"/>
    </source>
</evidence>
<keyword evidence="4 11" id="KW-0732">Signal</keyword>
<dbReference type="Gene3D" id="2.70.130.10">
    <property type="entry name" value="Mannose-6-phosphate receptor binding domain"/>
    <property type="match status" value="2"/>
</dbReference>
<reference evidence="13" key="1">
    <citation type="submission" date="2023-06" db="EMBL/GenBank/DDBJ databases">
        <title>Genome-scale phylogeny and comparative genomics of the fungal order Sordariales.</title>
        <authorList>
            <consortium name="Lawrence Berkeley National Laboratory"/>
            <person name="Hensen N."/>
            <person name="Bonometti L."/>
            <person name="Westerberg I."/>
            <person name="Brannstrom I.O."/>
            <person name="Guillou S."/>
            <person name="Cros-Aarteil S."/>
            <person name="Calhoun S."/>
            <person name="Haridas S."/>
            <person name="Kuo A."/>
            <person name="Mondo S."/>
            <person name="Pangilinan J."/>
            <person name="Riley R."/>
            <person name="Labutti K."/>
            <person name="Andreopoulos B."/>
            <person name="Lipzen A."/>
            <person name="Chen C."/>
            <person name="Yanf M."/>
            <person name="Daum C."/>
            <person name="Ng V."/>
            <person name="Clum A."/>
            <person name="Steindorff A."/>
            <person name="Ohm R."/>
            <person name="Martin F."/>
            <person name="Silar P."/>
            <person name="Natvig D."/>
            <person name="Lalanne C."/>
            <person name="Gautier V."/>
            <person name="Ament-Velasquez S.L."/>
            <person name="Kruys A."/>
            <person name="Hutchinson M.I."/>
            <person name="Powell A.J."/>
            <person name="Barry K."/>
            <person name="Miller A.N."/>
            <person name="Grigoriev I.V."/>
            <person name="Debuchy R."/>
            <person name="Gladieux P."/>
            <person name="Thoren M.H."/>
            <person name="Johannesson H."/>
        </authorList>
    </citation>
    <scope>NUCLEOTIDE SEQUENCE</scope>
    <source>
        <strain evidence="13">CBS 606.72</strain>
    </source>
</reference>
<feature type="transmembrane region" description="Helical" evidence="10">
    <location>
        <begin position="269"/>
        <end position="288"/>
    </location>
</feature>
<feature type="chain" id="PRO_5041297225" evidence="11">
    <location>
        <begin position="22"/>
        <end position="365"/>
    </location>
</feature>
<keyword evidence="14" id="KW-1185">Reference proteome</keyword>
<evidence type="ECO:0000256" key="7">
    <source>
        <dbReference type="ARBA" id="ARBA00023157"/>
    </source>
</evidence>
<dbReference type="Proteomes" id="UP001175000">
    <property type="component" value="Unassembled WGS sequence"/>
</dbReference>
<dbReference type="PANTHER" id="PTHR15071">
    <property type="entry name" value="MANNOSE-6-PHOSPHATE RECEPTOR FAMILY MEMBER"/>
    <property type="match status" value="1"/>
</dbReference>
<dbReference type="SUPFAM" id="SSF50911">
    <property type="entry name" value="Mannose 6-phosphate receptor domain"/>
    <property type="match status" value="1"/>
</dbReference>
<name>A0AA40C3B5_9PEZI</name>
<keyword evidence="7" id="KW-1015">Disulfide bond</keyword>
<dbReference type="InterPro" id="IPR028927">
    <property type="entry name" value="Man-6-P_rcpt"/>
</dbReference>
<sequence>QRTMHPRFFLPLAAMAGAAYADSKETTKTTSTITSTTTACVATATNGAFFDLRLDTALRVEEGVKTPKGARTEDYIARGYDYGANFTLNICGAVVKKVDDVVGVEKSSWKNISAHYEIKDKVYSLGLQSGELVPRGKKLVLQYSGGSPCGDSKGKVKRGSVHNGATYRGYSDDDDEDKSRKKETKDKDDQKKPTKDKDDKEKDKDKDKAVRRKSATISFLCDRDPDVITSASFVGTDPDECAYFFEVRSQHACAGAEPHKPGSVGPGSVFAIIFFIAILVYVVGGIFYQRTVAHARGWRQLPNYSLWSSIWNFLTDVAIILTSSCARFLPSRRGYHTLSVSANGRNRNRDDENRLIDQLDEEWDD</sequence>
<evidence type="ECO:0000256" key="11">
    <source>
        <dbReference type="SAM" id="SignalP"/>
    </source>
</evidence>
<dbReference type="AlphaFoldDB" id="A0AA40C3B5"/>
<dbReference type="Pfam" id="PF02157">
    <property type="entry name" value="Man-6-P_recep"/>
    <property type="match status" value="1"/>
</dbReference>
<evidence type="ECO:0000256" key="10">
    <source>
        <dbReference type="SAM" id="Phobius"/>
    </source>
</evidence>
<evidence type="ECO:0000256" key="6">
    <source>
        <dbReference type="ARBA" id="ARBA00023136"/>
    </source>
</evidence>
<dbReference type="InterPro" id="IPR009011">
    <property type="entry name" value="Man6P_isomerase_rcpt-bd_dom_sf"/>
</dbReference>
<keyword evidence="5 10" id="KW-1133">Transmembrane helix</keyword>
<feature type="domain" description="MRH" evidence="12">
    <location>
        <begin position="60"/>
        <end position="255"/>
    </location>
</feature>
<dbReference type="GO" id="GO:0010008">
    <property type="term" value="C:endosome membrane"/>
    <property type="evidence" value="ECO:0007669"/>
    <property type="project" value="UniProtKB-SubCell"/>
</dbReference>
<evidence type="ECO:0000256" key="3">
    <source>
        <dbReference type="ARBA" id="ARBA00022692"/>
    </source>
</evidence>
<evidence type="ECO:0000259" key="12">
    <source>
        <dbReference type="PROSITE" id="PS51914"/>
    </source>
</evidence>
<evidence type="ECO:0000256" key="9">
    <source>
        <dbReference type="SAM" id="MobiDB-lite"/>
    </source>
</evidence>
<keyword evidence="8" id="KW-0325">Glycoprotein</keyword>
<dbReference type="GO" id="GO:0007034">
    <property type="term" value="P:vacuolar transport"/>
    <property type="evidence" value="ECO:0007669"/>
    <property type="project" value="TreeGrafter"/>
</dbReference>
<accession>A0AA40C3B5</accession>
<dbReference type="InterPro" id="IPR044865">
    <property type="entry name" value="MRH_dom"/>
</dbReference>
<evidence type="ECO:0000256" key="1">
    <source>
        <dbReference type="ARBA" id="ARBA00004308"/>
    </source>
</evidence>
<gene>
    <name evidence="13" type="ORF">B0T14DRAFT_427122</name>
</gene>
<dbReference type="PROSITE" id="PS51914">
    <property type="entry name" value="MRH"/>
    <property type="match status" value="1"/>
</dbReference>
<feature type="non-terminal residue" evidence="13">
    <location>
        <position position="1"/>
    </location>
</feature>
<feature type="compositionally biased region" description="Basic and acidic residues" evidence="9">
    <location>
        <begin position="177"/>
        <end position="208"/>
    </location>
</feature>
<keyword evidence="13" id="KW-0675">Receptor</keyword>
<keyword evidence="6 10" id="KW-0472">Membrane</keyword>
<comment type="caution">
    <text evidence="13">The sequence shown here is derived from an EMBL/GenBank/DDBJ whole genome shotgun (WGS) entry which is preliminary data.</text>
</comment>
<comment type="subcellular location">
    <subcellularLocation>
        <location evidence="1">Endomembrane system</location>
    </subcellularLocation>
</comment>
<dbReference type="EMBL" id="JAULSU010000003">
    <property type="protein sequence ID" value="KAK0622808.1"/>
    <property type="molecule type" value="Genomic_DNA"/>
</dbReference>
<feature type="signal peptide" evidence="11">
    <location>
        <begin position="1"/>
        <end position="21"/>
    </location>
</feature>
<keyword evidence="3 10" id="KW-0812">Transmembrane</keyword>
<evidence type="ECO:0000256" key="8">
    <source>
        <dbReference type="ARBA" id="ARBA00023180"/>
    </source>
</evidence>
<dbReference type="GO" id="GO:0005770">
    <property type="term" value="C:late endosome"/>
    <property type="evidence" value="ECO:0007669"/>
    <property type="project" value="TreeGrafter"/>
</dbReference>
<dbReference type="PANTHER" id="PTHR15071:SF0">
    <property type="entry name" value="MANNOSE 6-PHOSPHATE RECEPTOR-LIKE PROTEIN 1"/>
    <property type="match status" value="1"/>
</dbReference>
<proteinExistence type="predicted"/>
<dbReference type="GO" id="GO:0000139">
    <property type="term" value="C:Golgi membrane"/>
    <property type="evidence" value="ECO:0007669"/>
    <property type="project" value="UniProtKB-SubCell"/>
</dbReference>
<organism evidence="13 14">
    <name type="scientific">Immersiella caudata</name>
    <dbReference type="NCBI Taxonomy" id="314043"/>
    <lineage>
        <taxon>Eukaryota</taxon>
        <taxon>Fungi</taxon>
        <taxon>Dikarya</taxon>
        <taxon>Ascomycota</taxon>
        <taxon>Pezizomycotina</taxon>
        <taxon>Sordariomycetes</taxon>
        <taxon>Sordariomycetidae</taxon>
        <taxon>Sordariales</taxon>
        <taxon>Lasiosphaeriaceae</taxon>
        <taxon>Immersiella</taxon>
    </lineage>
</organism>
<evidence type="ECO:0000256" key="5">
    <source>
        <dbReference type="ARBA" id="ARBA00022989"/>
    </source>
</evidence>
<evidence type="ECO:0000313" key="13">
    <source>
        <dbReference type="EMBL" id="KAK0622808.1"/>
    </source>
</evidence>
<keyword evidence="2" id="KW-0813">Transport</keyword>